<dbReference type="PANTHER" id="PTHR22916">
    <property type="entry name" value="GLYCOSYLTRANSFERASE"/>
    <property type="match status" value="1"/>
</dbReference>
<feature type="compositionally biased region" description="Low complexity" evidence="1">
    <location>
        <begin position="240"/>
        <end position="263"/>
    </location>
</feature>
<dbReference type="InterPro" id="IPR001173">
    <property type="entry name" value="Glyco_trans_2-like"/>
</dbReference>
<name>A0A1Y1I724_KLENI</name>
<dbReference type="Gene3D" id="3.90.550.10">
    <property type="entry name" value="Spore Coat Polysaccharide Biosynthesis Protein SpsA, Chain A"/>
    <property type="match status" value="1"/>
</dbReference>
<dbReference type="CDD" id="cd03801">
    <property type="entry name" value="GT4_PimA-like"/>
    <property type="match status" value="1"/>
</dbReference>
<evidence type="ECO:0000256" key="1">
    <source>
        <dbReference type="SAM" id="MobiDB-lite"/>
    </source>
</evidence>
<dbReference type="Gene3D" id="2.10.25.10">
    <property type="entry name" value="Laminin"/>
    <property type="match status" value="1"/>
</dbReference>
<proteinExistence type="predicted"/>
<feature type="region of interest" description="Disordered" evidence="1">
    <location>
        <begin position="1058"/>
        <end position="1077"/>
    </location>
</feature>
<evidence type="ECO:0000313" key="5">
    <source>
        <dbReference type="Proteomes" id="UP000054558"/>
    </source>
</evidence>
<evidence type="ECO:0000259" key="3">
    <source>
        <dbReference type="PROSITE" id="PS01186"/>
    </source>
</evidence>
<dbReference type="GO" id="GO:0016758">
    <property type="term" value="F:hexosyltransferase activity"/>
    <property type="evidence" value="ECO:0007669"/>
    <property type="project" value="UniProtKB-ARBA"/>
</dbReference>
<dbReference type="InterPro" id="IPR028098">
    <property type="entry name" value="Glyco_trans_4-like_N"/>
</dbReference>
<dbReference type="PROSITE" id="PS00022">
    <property type="entry name" value="EGF_1"/>
    <property type="match status" value="1"/>
</dbReference>
<protein>
    <recommendedName>
        <fullName evidence="2 3">EGF-like domain-containing protein</fullName>
    </recommendedName>
</protein>
<dbReference type="Pfam" id="PF00535">
    <property type="entry name" value="Glycos_transf_2"/>
    <property type="match status" value="1"/>
</dbReference>
<dbReference type="SUPFAM" id="SSF53448">
    <property type="entry name" value="Nucleotide-diphospho-sugar transferases"/>
    <property type="match status" value="1"/>
</dbReference>
<feature type="domain" description="EGF-like" evidence="2 3">
    <location>
        <begin position="309"/>
        <end position="320"/>
    </location>
</feature>
<sequence length="1077" mass="117547">MLAPLVECTDSKGTRARPQVISSVNTESLLSDGASGTFGVEAGNPRLALADPLSVRVHDESKSTAQVEFKSGQGSGFDSGLKSGLDSGLESGLLGDAHPGYGRVAAAALLGFDRLKRPQVNTNPHSHSELLGTARETAAPENKSTSELDASTLEEKSKEVEKSMTGVITDVSPGSEVTDKFAEDDKRAADIARYKVLIGAAVRTMDKMNARLWRWGSISGQLQNGTGEDSDATQSKGNGSVSKVSTVEATASSSTDTDVTSRSLHSDQNLIREEDANAHNASEENHRSLGSTACSNDCSNQGRCISRRCVCKAGYGGVDCSQAKQGAAKYRGFSSIEEKGIVKELDRKLQVCFVTNEVAGPITNGGIGTAFTTMAYSLAERGHQVTILFTMGKVSMRGTFQEWVLHYAKAGIALLGLQRPPPGTHHVPKALIESHEVLRFLRERSFDVVHFPDYQGAGYYSVLAKKQGLALKGTALVVGVHGPSFWAKKAGNGEPITAVRSLEGNFMEQRAVALADYVVAPSQYILQWMESEGWQLDLERTFVQPNLLPKTDWSPDHTRGKPRSSLTVFELVFFGRLETRKGAVTFCDAIDEILGGFTEIGDGSLEVLESPKEADEGESGDRSKGQVVGTPLTESAVARVNNETQATAHQRIVKADEARSIRMQLSGAQRAEVLSKLERVTFLGRSAIIEAEWGVEYVQRRARRWGALPWKIVTRMDPLEAKEYLRGPGRLAVMPSKVENSPYTVYECAELGIPFVAADVGGISDLIHPSDRPHALFEPTVQSLVDRLSRALLDGVRPARPAVDAAANENAWMTWHARTAAATRARDDERWARLEANLAGKDRPLVSVVMTHFNRPALCKQAIESLEAQDYPAESFEVVLVDDGSTQEDAIRFLDEIEPVFQSRGWRVYRQANAYLGAARNAGARLAKGKYILFMDDDNWAKPHEVSTYVRAMEWGGADVMTSFVDFFWSADARPPSEKDRPSYLFLGGSSDVGAFKNCFGDANCFVRKSSFFEIGGYTEDYGIGYEDWEMYANATLRGFRALLAAVFPRRDIYNRTGDGVQTPQSDGVESHTQRVV</sequence>
<gene>
    <name evidence="4" type="ORF">KFL_002820190</name>
</gene>
<evidence type="ECO:0000259" key="2">
    <source>
        <dbReference type="PROSITE" id="PS00022"/>
    </source>
</evidence>
<organism evidence="4 5">
    <name type="scientific">Klebsormidium nitens</name>
    <name type="common">Green alga</name>
    <name type="synonym">Ulothrix nitens</name>
    <dbReference type="NCBI Taxonomy" id="105231"/>
    <lineage>
        <taxon>Eukaryota</taxon>
        <taxon>Viridiplantae</taxon>
        <taxon>Streptophyta</taxon>
        <taxon>Klebsormidiophyceae</taxon>
        <taxon>Klebsormidiales</taxon>
        <taxon>Klebsormidiaceae</taxon>
        <taxon>Klebsormidium</taxon>
    </lineage>
</organism>
<accession>A0A1Y1I724</accession>
<dbReference type="InterPro" id="IPR029044">
    <property type="entry name" value="Nucleotide-diphossugar_trans"/>
</dbReference>
<evidence type="ECO:0000313" key="4">
    <source>
        <dbReference type="EMBL" id="GAQ86323.1"/>
    </source>
</evidence>
<dbReference type="SUPFAM" id="SSF53756">
    <property type="entry name" value="UDP-Glycosyltransferase/glycogen phosphorylase"/>
    <property type="match status" value="2"/>
</dbReference>
<dbReference type="Proteomes" id="UP000054558">
    <property type="component" value="Unassembled WGS sequence"/>
</dbReference>
<dbReference type="PROSITE" id="PS01186">
    <property type="entry name" value="EGF_2"/>
    <property type="match status" value="1"/>
</dbReference>
<dbReference type="EMBL" id="DF237231">
    <property type="protein sequence ID" value="GAQ86323.1"/>
    <property type="molecule type" value="Genomic_DNA"/>
</dbReference>
<dbReference type="CDD" id="cd00761">
    <property type="entry name" value="Glyco_tranf_GTA_type"/>
    <property type="match status" value="1"/>
</dbReference>
<feature type="region of interest" description="Disordered" evidence="1">
    <location>
        <begin position="221"/>
        <end position="268"/>
    </location>
</feature>
<dbReference type="CDD" id="cd00054">
    <property type="entry name" value="EGF_CA"/>
    <property type="match status" value="1"/>
</dbReference>
<dbReference type="STRING" id="105231.A0A1Y1I724"/>
<feature type="compositionally biased region" description="Basic and acidic residues" evidence="1">
    <location>
        <begin position="153"/>
        <end position="162"/>
    </location>
</feature>
<dbReference type="AlphaFoldDB" id="A0A1Y1I724"/>
<feature type="region of interest" description="Disordered" evidence="1">
    <location>
        <begin position="120"/>
        <end position="163"/>
    </location>
</feature>
<dbReference type="SMART" id="SM00181">
    <property type="entry name" value="EGF"/>
    <property type="match status" value="1"/>
</dbReference>
<dbReference type="InterPro" id="IPR000742">
    <property type="entry name" value="EGF"/>
</dbReference>
<dbReference type="PANTHER" id="PTHR22916:SF3">
    <property type="entry name" value="UDP-GLCNAC:BETAGAL BETA-1,3-N-ACETYLGLUCOSAMINYLTRANSFERASE-LIKE PROTEIN 1"/>
    <property type="match status" value="1"/>
</dbReference>
<feature type="compositionally biased region" description="Polar residues" evidence="1">
    <location>
        <begin position="221"/>
        <end position="239"/>
    </location>
</feature>
<dbReference type="Pfam" id="PF13579">
    <property type="entry name" value="Glyco_trans_4_4"/>
    <property type="match status" value="1"/>
</dbReference>
<dbReference type="OrthoDB" id="17040at2759"/>
<keyword evidence="5" id="KW-1185">Reference proteome</keyword>
<reference evidence="4 5" key="1">
    <citation type="journal article" date="2014" name="Nat. Commun.">
        <title>Klebsormidium flaccidum genome reveals primary factors for plant terrestrial adaptation.</title>
        <authorList>
            <person name="Hori K."/>
            <person name="Maruyama F."/>
            <person name="Fujisawa T."/>
            <person name="Togashi T."/>
            <person name="Yamamoto N."/>
            <person name="Seo M."/>
            <person name="Sato S."/>
            <person name="Yamada T."/>
            <person name="Mori H."/>
            <person name="Tajima N."/>
            <person name="Moriyama T."/>
            <person name="Ikeuchi M."/>
            <person name="Watanabe M."/>
            <person name="Wada H."/>
            <person name="Kobayashi K."/>
            <person name="Saito M."/>
            <person name="Masuda T."/>
            <person name="Sasaki-Sekimoto Y."/>
            <person name="Mashiguchi K."/>
            <person name="Awai K."/>
            <person name="Shimojima M."/>
            <person name="Masuda S."/>
            <person name="Iwai M."/>
            <person name="Nobusawa T."/>
            <person name="Narise T."/>
            <person name="Kondo S."/>
            <person name="Saito H."/>
            <person name="Sato R."/>
            <person name="Murakawa M."/>
            <person name="Ihara Y."/>
            <person name="Oshima-Yamada Y."/>
            <person name="Ohtaka K."/>
            <person name="Satoh M."/>
            <person name="Sonobe K."/>
            <person name="Ishii M."/>
            <person name="Ohtani R."/>
            <person name="Kanamori-Sato M."/>
            <person name="Honoki R."/>
            <person name="Miyazaki D."/>
            <person name="Mochizuki H."/>
            <person name="Umetsu J."/>
            <person name="Higashi K."/>
            <person name="Shibata D."/>
            <person name="Kamiya Y."/>
            <person name="Sato N."/>
            <person name="Nakamura Y."/>
            <person name="Tabata S."/>
            <person name="Ida S."/>
            <person name="Kurokawa K."/>
            <person name="Ohta H."/>
        </authorList>
    </citation>
    <scope>NUCLEOTIDE SEQUENCE [LARGE SCALE GENOMIC DNA]</scope>
    <source>
        <strain evidence="4 5">NIES-2285</strain>
    </source>
</reference>
<dbReference type="Gene3D" id="3.40.50.2000">
    <property type="entry name" value="Glycogen Phosphorylase B"/>
    <property type="match status" value="2"/>
</dbReference>